<protein>
    <submittedName>
        <fullName evidence="11">Multicopper oxidase</fullName>
    </submittedName>
</protein>
<feature type="domain" description="Plastocyanin-like" evidence="10">
    <location>
        <begin position="99"/>
        <end position="215"/>
    </location>
</feature>
<dbReference type="OrthoDB" id="2121828at2759"/>
<evidence type="ECO:0000256" key="1">
    <source>
        <dbReference type="ARBA" id="ARBA00010609"/>
    </source>
</evidence>
<feature type="region of interest" description="Disordered" evidence="7">
    <location>
        <begin position="1"/>
        <end position="29"/>
    </location>
</feature>
<feature type="domain" description="Plastocyanin-like" evidence="8">
    <location>
        <begin position="250"/>
        <end position="376"/>
    </location>
</feature>
<dbReference type="PANTHER" id="PTHR11709:SF511">
    <property type="entry name" value="LACCASE"/>
    <property type="match status" value="1"/>
</dbReference>
<dbReference type="Gene3D" id="2.60.40.420">
    <property type="entry name" value="Cupredoxins - blue copper proteins"/>
    <property type="match status" value="3"/>
</dbReference>
<feature type="compositionally biased region" description="Basic and acidic residues" evidence="7">
    <location>
        <begin position="1"/>
        <end position="14"/>
    </location>
</feature>
<evidence type="ECO:0000256" key="4">
    <source>
        <dbReference type="ARBA" id="ARBA00023008"/>
    </source>
</evidence>
<keyword evidence="4" id="KW-0186">Copper</keyword>
<evidence type="ECO:0000313" key="11">
    <source>
        <dbReference type="EMBL" id="KZO91306.1"/>
    </source>
</evidence>
<dbReference type="CDD" id="cd13886">
    <property type="entry name" value="CuRO_2_MCO_like_1"/>
    <property type="match status" value="1"/>
</dbReference>
<dbReference type="GO" id="GO:0005507">
    <property type="term" value="F:copper ion binding"/>
    <property type="evidence" value="ECO:0007669"/>
    <property type="project" value="InterPro"/>
</dbReference>
<dbReference type="AlphaFoldDB" id="A0A167H702"/>
<sequence length="665" mass="75341">MPHRLDNGEVDRALTSDAPTSSQPLTPGKAHHRWTTWRLAIFAGIGLASILSLARLLPPGLRWTPQLWRNSDPNARYYLSPSVHSSRRPQVRQYNFEVAEDDRWPDGVQKRVFTINGLFPGPTIELRSSDTLFLTVTNRLTDGTAIHFHGLRHEDGSVSQDGSIGITQCAIPPNGTYTYKFTIADGQHGTFWYHSHHATQRADGLFGAMIVHPSSDKPIVHQEPRFWTRSSGPLSARFFSNAPDEMDYDEDIVMMVGDWYHRTGKEILDWYWSRKSAGLEPVPDIALINGQQIFDCPRSTRKIKCDPSKSTRPTFTLFRDKTYKLRFINTGSLAMAHISIDSHEMIVVEADGTSVEPSRLRELPVAPGQRYAVILRYVGPGKGPAEGESFWLRHRLDQGCFKYPNPALDPEPKGVIVYSKNPSFRPKVLSAEHSALSPVAPTAADPTSSRWIIPDEDTFEPLSLTPVDISARTLPPTTVDPVVIYVNTMKRNSNQLRPFAYINQTTWRPNEREPVMLQARPESTWDHRDPRSWGQNEFVVSTSRNESVVVDIIVNNLEDGPHPFHLHGHHFWPLHVSRTAKYGWGSFNWLTPPVLPTIAPALRDTFMIPLRAHAVFRAKFDTPGMWLFHCHVLVHLQSGMAMTFDVMPDLVSESERRHVEESCRN</sequence>
<dbReference type="InterPro" id="IPR033138">
    <property type="entry name" value="Cu_oxidase_CS"/>
</dbReference>
<accession>A0A167H702</accession>
<comment type="similarity">
    <text evidence="1">Belongs to the multicopper oxidase family.</text>
</comment>
<evidence type="ECO:0000259" key="8">
    <source>
        <dbReference type="Pfam" id="PF00394"/>
    </source>
</evidence>
<dbReference type="Pfam" id="PF00394">
    <property type="entry name" value="Cu-oxidase"/>
    <property type="match status" value="1"/>
</dbReference>
<keyword evidence="12" id="KW-1185">Reference proteome</keyword>
<evidence type="ECO:0000256" key="2">
    <source>
        <dbReference type="ARBA" id="ARBA00022723"/>
    </source>
</evidence>
<keyword evidence="3" id="KW-0560">Oxidoreductase</keyword>
<dbReference type="PROSITE" id="PS00079">
    <property type="entry name" value="MULTICOPPER_OXIDASE1"/>
    <property type="match status" value="2"/>
</dbReference>
<dbReference type="PROSITE" id="PS00080">
    <property type="entry name" value="MULTICOPPER_OXIDASE2"/>
    <property type="match status" value="1"/>
</dbReference>
<dbReference type="PANTHER" id="PTHR11709">
    <property type="entry name" value="MULTI-COPPER OXIDASE"/>
    <property type="match status" value="1"/>
</dbReference>
<evidence type="ECO:0000259" key="9">
    <source>
        <dbReference type="Pfam" id="PF07731"/>
    </source>
</evidence>
<dbReference type="GO" id="GO:0016491">
    <property type="term" value="F:oxidoreductase activity"/>
    <property type="evidence" value="ECO:0007669"/>
    <property type="project" value="UniProtKB-KW"/>
</dbReference>
<dbReference type="InterPro" id="IPR001117">
    <property type="entry name" value="Cu-oxidase_2nd"/>
</dbReference>
<name>A0A167H702_CALVF</name>
<dbReference type="InterPro" id="IPR045087">
    <property type="entry name" value="Cu-oxidase_fam"/>
</dbReference>
<organism evidence="11 12">
    <name type="scientific">Calocera viscosa (strain TUFC12733)</name>
    <dbReference type="NCBI Taxonomy" id="1330018"/>
    <lineage>
        <taxon>Eukaryota</taxon>
        <taxon>Fungi</taxon>
        <taxon>Dikarya</taxon>
        <taxon>Basidiomycota</taxon>
        <taxon>Agaricomycotina</taxon>
        <taxon>Dacrymycetes</taxon>
        <taxon>Dacrymycetales</taxon>
        <taxon>Dacrymycetaceae</taxon>
        <taxon>Calocera</taxon>
    </lineage>
</organism>
<dbReference type="InterPro" id="IPR011706">
    <property type="entry name" value="Cu-oxidase_C"/>
</dbReference>
<keyword evidence="2" id="KW-0479">Metal-binding</keyword>
<evidence type="ECO:0000256" key="7">
    <source>
        <dbReference type="SAM" id="MobiDB-lite"/>
    </source>
</evidence>
<dbReference type="InterPro" id="IPR002355">
    <property type="entry name" value="Cu_oxidase_Cu_BS"/>
</dbReference>
<feature type="domain" description="Plastocyanin-like" evidence="9">
    <location>
        <begin position="514"/>
        <end position="648"/>
    </location>
</feature>
<dbReference type="Proteomes" id="UP000076738">
    <property type="component" value="Unassembled WGS sequence"/>
</dbReference>
<evidence type="ECO:0000313" key="12">
    <source>
        <dbReference type="Proteomes" id="UP000076738"/>
    </source>
</evidence>
<keyword evidence="5" id="KW-1015">Disulfide bond</keyword>
<dbReference type="InterPro" id="IPR011707">
    <property type="entry name" value="Cu-oxidase-like_N"/>
</dbReference>
<keyword evidence="6" id="KW-0325">Glycoprotein</keyword>
<dbReference type="CDD" id="cd13910">
    <property type="entry name" value="CuRO_3_MCO_like_4"/>
    <property type="match status" value="1"/>
</dbReference>
<proteinExistence type="inferred from homology"/>
<evidence type="ECO:0000256" key="5">
    <source>
        <dbReference type="ARBA" id="ARBA00023157"/>
    </source>
</evidence>
<dbReference type="Pfam" id="PF07731">
    <property type="entry name" value="Cu-oxidase_2"/>
    <property type="match status" value="1"/>
</dbReference>
<evidence type="ECO:0000256" key="3">
    <source>
        <dbReference type="ARBA" id="ARBA00023002"/>
    </source>
</evidence>
<dbReference type="InterPro" id="IPR008972">
    <property type="entry name" value="Cupredoxin"/>
</dbReference>
<dbReference type="SUPFAM" id="SSF49503">
    <property type="entry name" value="Cupredoxins"/>
    <property type="match status" value="3"/>
</dbReference>
<dbReference type="Pfam" id="PF07732">
    <property type="entry name" value="Cu-oxidase_3"/>
    <property type="match status" value="1"/>
</dbReference>
<evidence type="ECO:0000256" key="6">
    <source>
        <dbReference type="ARBA" id="ARBA00023180"/>
    </source>
</evidence>
<dbReference type="STRING" id="1330018.A0A167H702"/>
<evidence type="ECO:0000259" key="10">
    <source>
        <dbReference type="Pfam" id="PF07732"/>
    </source>
</evidence>
<gene>
    <name evidence="11" type="ORF">CALVIDRAFT_602335</name>
</gene>
<dbReference type="EMBL" id="KV417325">
    <property type="protein sequence ID" value="KZO91306.1"/>
    <property type="molecule type" value="Genomic_DNA"/>
</dbReference>
<reference evidence="11 12" key="1">
    <citation type="journal article" date="2016" name="Mol. Biol. Evol.">
        <title>Comparative Genomics of Early-Diverging Mushroom-Forming Fungi Provides Insights into the Origins of Lignocellulose Decay Capabilities.</title>
        <authorList>
            <person name="Nagy L.G."/>
            <person name="Riley R."/>
            <person name="Tritt A."/>
            <person name="Adam C."/>
            <person name="Daum C."/>
            <person name="Floudas D."/>
            <person name="Sun H."/>
            <person name="Yadav J.S."/>
            <person name="Pangilinan J."/>
            <person name="Larsson K.H."/>
            <person name="Matsuura K."/>
            <person name="Barry K."/>
            <person name="Labutti K."/>
            <person name="Kuo R."/>
            <person name="Ohm R.A."/>
            <person name="Bhattacharya S.S."/>
            <person name="Shirouzu T."/>
            <person name="Yoshinaga Y."/>
            <person name="Martin F.M."/>
            <person name="Grigoriev I.V."/>
            <person name="Hibbett D.S."/>
        </authorList>
    </citation>
    <scope>NUCLEOTIDE SEQUENCE [LARGE SCALE GENOMIC DNA]</scope>
    <source>
        <strain evidence="11 12">TUFC12733</strain>
    </source>
</reference>